<dbReference type="Proteomes" id="UP000265515">
    <property type="component" value="Unassembled WGS sequence"/>
</dbReference>
<keyword evidence="1" id="KW-0732">Signal</keyword>
<reference evidence="2 3" key="1">
    <citation type="journal article" date="2018" name="Cell">
        <title>The Chara Genome: Secondary Complexity and Implications for Plant Terrestrialization.</title>
        <authorList>
            <person name="Nishiyama T."/>
            <person name="Sakayama H."/>
            <person name="Vries J.D."/>
            <person name="Buschmann H."/>
            <person name="Saint-Marcoux D."/>
            <person name="Ullrich K.K."/>
            <person name="Haas F.B."/>
            <person name="Vanderstraeten L."/>
            <person name="Becker D."/>
            <person name="Lang D."/>
            <person name="Vosolsobe S."/>
            <person name="Rombauts S."/>
            <person name="Wilhelmsson P.K.I."/>
            <person name="Janitza P."/>
            <person name="Kern R."/>
            <person name="Heyl A."/>
            <person name="Rumpler F."/>
            <person name="Villalobos L.I.A.C."/>
            <person name="Clay J.M."/>
            <person name="Skokan R."/>
            <person name="Toyoda A."/>
            <person name="Suzuki Y."/>
            <person name="Kagoshima H."/>
            <person name="Schijlen E."/>
            <person name="Tajeshwar N."/>
            <person name="Catarino B."/>
            <person name="Hetherington A.J."/>
            <person name="Saltykova A."/>
            <person name="Bonnot C."/>
            <person name="Breuninger H."/>
            <person name="Symeonidi A."/>
            <person name="Radhakrishnan G.V."/>
            <person name="Van Nieuwerburgh F."/>
            <person name="Deforce D."/>
            <person name="Chang C."/>
            <person name="Karol K.G."/>
            <person name="Hedrich R."/>
            <person name="Ulvskov P."/>
            <person name="Glockner G."/>
            <person name="Delwiche C.F."/>
            <person name="Petrasek J."/>
            <person name="Van de Peer Y."/>
            <person name="Friml J."/>
            <person name="Beilby M."/>
            <person name="Dolan L."/>
            <person name="Kohara Y."/>
            <person name="Sugano S."/>
            <person name="Fujiyama A."/>
            <person name="Delaux P.-M."/>
            <person name="Quint M."/>
            <person name="TheiBen G."/>
            <person name="Hagemann M."/>
            <person name="Harholt J."/>
            <person name="Dunand C."/>
            <person name="Zachgo S."/>
            <person name="Langdale J."/>
            <person name="Maumus F."/>
            <person name="Straeten D.V.D."/>
            <person name="Gould S.B."/>
            <person name="Rensing S.A."/>
        </authorList>
    </citation>
    <scope>NUCLEOTIDE SEQUENCE [LARGE SCALE GENOMIC DNA]</scope>
    <source>
        <strain evidence="2 3">S276</strain>
    </source>
</reference>
<dbReference type="Gramene" id="GBG77333">
    <property type="protein sequence ID" value="GBG77333"/>
    <property type="gene ID" value="CBR_g23664"/>
</dbReference>
<feature type="chain" id="PRO_5017347908" evidence="1">
    <location>
        <begin position="26"/>
        <end position="341"/>
    </location>
</feature>
<evidence type="ECO:0000313" key="2">
    <source>
        <dbReference type="EMBL" id="GBG77333.1"/>
    </source>
</evidence>
<accession>A0A388L562</accession>
<organism evidence="2 3">
    <name type="scientific">Chara braunii</name>
    <name type="common">Braun's stonewort</name>
    <dbReference type="NCBI Taxonomy" id="69332"/>
    <lineage>
        <taxon>Eukaryota</taxon>
        <taxon>Viridiplantae</taxon>
        <taxon>Streptophyta</taxon>
        <taxon>Charophyceae</taxon>
        <taxon>Charales</taxon>
        <taxon>Characeae</taxon>
        <taxon>Chara</taxon>
    </lineage>
</organism>
<proteinExistence type="predicted"/>
<sequence>MVLMTQTRSVVNVLVALFAAPAGRCERLHAYQACSAVMGFAVSWSGERVVEDMNYIRFAVLWTDVEGNAGKYFCDQSRSEDEMQCDEEQVCLQTDESMEEAKLRKRAETGWMAHNSTPRKQNIFPPRPLLFFPPCTNPQAHMRDLTRFRTLCLLALCSGLALLSRLVRMSFSVRLPACRGEFWVDAFQCAATMCGLFPPIACAPVLAWQLQLRFPICVVVQPGFPPRPLPLRPSPQALQLTCVHCERSVCGVVSFCALFSALTLLSRLVCMSFSVRLPACRGTGEGTERRFVTALARNQDFCKPFIIQKRQGRENPRKAEENRRWDSEYKFSSANYELVLW</sequence>
<comment type="caution">
    <text evidence="2">The sequence shown here is derived from an EMBL/GenBank/DDBJ whole genome shotgun (WGS) entry which is preliminary data.</text>
</comment>
<protein>
    <submittedName>
        <fullName evidence="2">Uncharacterized protein</fullName>
    </submittedName>
</protein>
<evidence type="ECO:0000313" key="3">
    <source>
        <dbReference type="Proteomes" id="UP000265515"/>
    </source>
</evidence>
<gene>
    <name evidence="2" type="ORF">CBR_g23664</name>
</gene>
<dbReference type="EMBL" id="BFEA01000265">
    <property type="protein sequence ID" value="GBG77333.1"/>
    <property type="molecule type" value="Genomic_DNA"/>
</dbReference>
<feature type="signal peptide" evidence="1">
    <location>
        <begin position="1"/>
        <end position="25"/>
    </location>
</feature>
<name>A0A388L562_CHABU</name>
<dbReference type="AlphaFoldDB" id="A0A388L562"/>
<evidence type="ECO:0000256" key="1">
    <source>
        <dbReference type="SAM" id="SignalP"/>
    </source>
</evidence>
<keyword evidence="3" id="KW-1185">Reference proteome</keyword>